<proteinExistence type="predicted"/>
<sequence>MIRSYSSFRDRKKIKLTHTFLTSIGSLPDSVLNHSVGAFCDDNSLAFLAHTSQHHYTLFRKNKTGQLRKRAVNQLLLHVVNGEQEEAEAMIANNHDLLLEIDQVPAYAQDTIVKGTAFRVALAGEDDQMAAMIAAYLDEYYPGEKLEQYQAQFPAGEEKVENLRQEEDLIALQKIVTAISQASNNACEQMSNNEDNIAEDDEEMQRLAAVFYEFREHLKPKNTIETGKQFNIQLLIEAFKLYDKNYEVFGGWNSHKNNLVWCKIIGYIQRFLPASYAQALSQGVNFIIEEGEILQRSFNFRFGIGKFFPLDLDPQIRLGYDYAVAWPAVGGELLEKLYRAKTAALHRVTHSPCNPAVNLRD</sequence>
<dbReference type="RefSeq" id="WP_011996331.1">
    <property type="nucleotide sequence ID" value="NC_009726.1"/>
</dbReference>
<dbReference type="KEGG" id="cbd:CBUD_A0033"/>
<accession>A9KH62</accession>
<keyword evidence="1" id="KW-0614">Plasmid</keyword>
<dbReference type="Proteomes" id="UP000008555">
    <property type="component" value="Plasmid pQpDG"/>
</dbReference>
<organism evidence="1 2">
    <name type="scientific">Coxiella burnetii (strain Dugway 5J108-111)</name>
    <dbReference type="NCBI Taxonomy" id="434922"/>
    <lineage>
        <taxon>Bacteria</taxon>
        <taxon>Pseudomonadati</taxon>
        <taxon>Pseudomonadota</taxon>
        <taxon>Gammaproteobacteria</taxon>
        <taxon>Legionellales</taxon>
        <taxon>Coxiellaceae</taxon>
        <taxon>Coxiella</taxon>
    </lineage>
</organism>
<reference evidence="1 2" key="1">
    <citation type="journal article" date="2009" name="Infect. Immun.">
        <title>Comparative genomics reveal extensive transposon-mediated genomic plasticity and diversity among potential effector proteins within the genus Coxiella.</title>
        <authorList>
            <person name="Beare P.A."/>
            <person name="Unsworth N."/>
            <person name="Andoh M."/>
            <person name="Voth D.E."/>
            <person name="Omsland A."/>
            <person name="Gilk S.D."/>
            <person name="Williams K.P."/>
            <person name="Sobral B.W."/>
            <person name="Kupko J.J.III."/>
            <person name="Porcella S.F."/>
            <person name="Samuel J.E."/>
            <person name="Heinzen R.A."/>
        </authorList>
    </citation>
    <scope>NUCLEOTIDE SEQUENCE [LARGE SCALE GENOMIC DNA]</scope>
    <source>
        <strain evidence="1 2">Dugway 5J108-111</strain>
        <plasmid evidence="2">pQpDG</plasmid>
    </source>
</reference>
<dbReference type="HOGENOM" id="CLU_766662_0_0_6"/>
<dbReference type="AlphaFoldDB" id="A9KH62"/>
<evidence type="ECO:0000313" key="2">
    <source>
        <dbReference type="Proteomes" id="UP000008555"/>
    </source>
</evidence>
<geneLocation type="plasmid" evidence="1 2">
    <name>pQpDG</name>
</geneLocation>
<name>A9KH62_COXBN</name>
<protein>
    <submittedName>
        <fullName evidence="1">Uncharacterized protein</fullName>
    </submittedName>
</protein>
<gene>
    <name evidence="1" type="ordered locus">CBUD_A0033</name>
</gene>
<dbReference type="EMBL" id="CP000735">
    <property type="protein sequence ID" value="ABS78570.1"/>
    <property type="molecule type" value="Genomic_DNA"/>
</dbReference>
<evidence type="ECO:0000313" key="1">
    <source>
        <dbReference type="EMBL" id="ABS78570.1"/>
    </source>
</evidence>